<dbReference type="Pfam" id="PF00149">
    <property type="entry name" value="Metallophos"/>
    <property type="match status" value="1"/>
</dbReference>
<dbReference type="AlphaFoldDB" id="A0A9P4INX9"/>
<proteinExistence type="predicted"/>
<dbReference type="OrthoDB" id="550558at2759"/>
<feature type="domain" description="Calcineurin-like phosphoesterase" evidence="2">
    <location>
        <begin position="10"/>
        <end position="237"/>
    </location>
</feature>
<dbReference type="PANTHER" id="PTHR37844">
    <property type="entry name" value="SER/THR PROTEIN PHOSPHATASE SUPERFAMILY (AFU_ORTHOLOGUE AFUA_1G14840)"/>
    <property type="match status" value="1"/>
</dbReference>
<dbReference type="EMBL" id="ML978121">
    <property type="protein sequence ID" value="KAF2104976.1"/>
    <property type="molecule type" value="Genomic_DNA"/>
</dbReference>
<reference evidence="3" key="1">
    <citation type="journal article" date="2020" name="Stud. Mycol.">
        <title>101 Dothideomycetes genomes: a test case for predicting lifestyles and emergence of pathogens.</title>
        <authorList>
            <person name="Haridas S."/>
            <person name="Albert R."/>
            <person name="Binder M."/>
            <person name="Bloem J."/>
            <person name="Labutti K."/>
            <person name="Salamov A."/>
            <person name="Andreopoulos B."/>
            <person name="Baker S."/>
            <person name="Barry K."/>
            <person name="Bills G."/>
            <person name="Bluhm B."/>
            <person name="Cannon C."/>
            <person name="Castanera R."/>
            <person name="Culley D."/>
            <person name="Daum C."/>
            <person name="Ezra D."/>
            <person name="Gonzalez J."/>
            <person name="Henrissat B."/>
            <person name="Kuo A."/>
            <person name="Liang C."/>
            <person name="Lipzen A."/>
            <person name="Lutzoni F."/>
            <person name="Magnuson J."/>
            <person name="Mondo S."/>
            <person name="Nolan M."/>
            <person name="Ohm R."/>
            <person name="Pangilinan J."/>
            <person name="Park H.-J."/>
            <person name="Ramirez L."/>
            <person name="Alfaro M."/>
            <person name="Sun H."/>
            <person name="Tritt A."/>
            <person name="Yoshinaga Y."/>
            <person name="Zwiers L.-H."/>
            <person name="Turgeon B."/>
            <person name="Goodwin S."/>
            <person name="Spatafora J."/>
            <person name="Crous P."/>
            <person name="Grigoriev I."/>
        </authorList>
    </citation>
    <scope>NUCLEOTIDE SEQUENCE</scope>
    <source>
        <strain evidence="3">CBS 133067</strain>
    </source>
</reference>
<dbReference type="SUPFAM" id="SSF56300">
    <property type="entry name" value="Metallo-dependent phosphatases"/>
    <property type="match status" value="1"/>
</dbReference>
<evidence type="ECO:0000256" key="1">
    <source>
        <dbReference type="SAM" id="MobiDB-lite"/>
    </source>
</evidence>
<protein>
    <recommendedName>
        <fullName evidence="2">Calcineurin-like phosphoesterase domain-containing protein</fullName>
    </recommendedName>
</protein>
<dbReference type="GO" id="GO:0016787">
    <property type="term" value="F:hydrolase activity"/>
    <property type="evidence" value="ECO:0007669"/>
    <property type="project" value="InterPro"/>
</dbReference>
<evidence type="ECO:0000313" key="4">
    <source>
        <dbReference type="Proteomes" id="UP000799772"/>
    </source>
</evidence>
<gene>
    <name evidence="3" type="ORF">NA57DRAFT_71172</name>
</gene>
<comment type="caution">
    <text evidence="3">The sequence shown here is derived from an EMBL/GenBank/DDBJ whole genome shotgun (WGS) entry which is preliminary data.</text>
</comment>
<name>A0A9P4INX9_9PEZI</name>
<dbReference type="Proteomes" id="UP000799772">
    <property type="component" value="Unassembled WGS sequence"/>
</dbReference>
<dbReference type="InterPro" id="IPR004843">
    <property type="entry name" value="Calcineurin-like_PHP"/>
</dbReference>
<evidence type="ECO:0000313" key="3">
    <source>
        <dbReference type="EMBL" id="KAF2104976.1"/>
    </source>
</evidence>
<dbReference type="Gene3D" id="3.60.21.10">
    <property type="match status" value="1"/>
</dbReference>
<organism evidence="3 4">
    <name type="scientific">Rhizodiscina lignyota</name>
    <dbReference type="NCBI Taxonomy" id="1504668"/>
    <lineage>
        <taxon>Eukaryota</taxon>
        <taxon>Fungi</taxon>
        <taxon>Dikarya</taxon>
        <taxon>Ascomycota</taxon>
        <taxon>Pezizomycotina</taxon>
        <taxon>Dothideomycetes</taxon>
        <taxon>Pleosporomycetidae</taxon>
        <taxon>Aulographales</taxon>
        <taxon>Rhizodiscinaceae</taxon>
        <taxon>Rhizodiscina</taxon>
    </lineage>
</organism>
<sequence>MSLFNPQFQVLSDLHLETPISQPSYSSFRIDVQASHVFLLGDIGLVKGHGLFEFLERLLKLTPNVKIYYVFGNHEAYQLTMNAARQAVEDFASRMTRMYGGRFFFLHRTRHDINRTITILGCTLWTEVLPMQAVEAQRRLTDFNETRGIRDWTLSDHLDEHHQDVAWLNEQVSKIANEEPERQIIILTHHSPTVDARANDSVHVSSSIKSAFVTDLSSQHCWMSKEVRMWAFGHTHYSCACWEEDSGKLVVANQKGYSGLGAGSGGLETRIVEAVGERWSILPQQSDATLMTKSARPSHGPKKPEWEAKAKGAWGKISRFIHKRRKPQNEK</sequence>
<dbReference type="InterPro" id="IPR029052">
    <property type="entry name" value="Metallo-depent_PP-like"/>
</dbReference>
<evidence type="ECO:0000259" key="2">
    <source>
        <dbReference type="Pfam" id="PF00149"/>
    </source>
</evidence>
<feature type="region of interest" description="Disordered" evidence="1">
    <location>
        <begin position="291"/>
        <end position="313"/>
    </location>
</feature>
<dbReference type="PANTHER" id="PTHR37844:SF2">
    <property type="entry name" value="SER_THR PROTEIN PHOSPHATASE SUPERFAMILY (AFU_ORTHOLOGUE AFUA_1G14840)"/>
    <property type="match status" value="1"/>
</dbReference>
<accession>A0A9P4INX9</accession>
<keyword evidence="4" id="KW-1185">Reference proteome</keyword>